<gene>
    <name evidence="4" type="ORF">EV188_10460</name>
</gene>
<reference evidence="4 5" key="1">
    <citation type="submission" date="2019-03" db="EMBL/GenBank/DDBJ databases">
        <title>Genomic Encyclopedia of Type Strains, Phase IV (KMG-IV): sequencing the most valuable type-strain genomes for metagenomic binning, comparative biology and taxonomic classification.</title>
        <authorList>
            <person name="Goeker M."/>
        </authorList>
    </citation>
    <scope>NUCLEOTIDE SEQUENCE [LARGE SCALE GENOMIC DNA]</scope>
    <source>
        <strain evidence="4 5">DSM 45775</strain>
    </source>
</reference>
<name>A0A4R6VCP5_9PSEU</name>
<feature type="compositionally biased region" description="Low complexity" evidence="1">
    <location>
        <begin position="82"/>
        <end position="96"/>
    </location>
</feature>
<keyword evidence="2" id="KW-0472">Membrane</keyword>
<feature type="compositionally biased region" description="Low complexity" evidence="1">
    <location>
        <begin position="112"/>
        <end position="134"/>
    </location>
</feature>
<evidence type="ECO:0000313" key="5">
    <source>
        <dbReference type="Proteomes" id="UP000295705"/>
    </source>
</evidence>
<evidence type="ECO:0000256" key="2">
    <source>
        <dbReference type="SAM" id="Phobius"/>
    </source>
</evidence>
<accession>A0A4R6VCP5</accession>
<dbReference type="EMBL" id="SNYO01000004">
    <property type="protein sequence ID" value="TDQ58321.1"/>
    <property type="molecule type" value="Genomic_DNA"/>
</dbReference>
<feature type="transmembrane region" description="Helical" evidence="2">
    <location>
        <begin position="219"/>
        <end position="245"/>
    </location>
</feature>
<keyword evidence="2" id="KW-1133">Transmembrane helix</keyword>
<feature type="domain" description="DUF4190" evidence="3">
    <location>
        <begin position="177"/>
        <end position="238"/>
    </location>
</feature>
<comment type="caution">
    <text evidence="4">The sequence shown here is derived from an EMBL/GenBank/DDBJ whole genome shotgun (WGS) entry which is preliminary data.</text>
</comment>
<dbReference type="InterPro" id="IPR025241">
    <property type="entry name" value="DUF4190"/>
</dbReference>
<feature type="compositionally biased region" description="Low complexity" evidence="1">
    <location>
        <begin position="64"/>
        <end position="73"/>
    </location>
</feature>
<evidence type="ECO:0000259" key="3">
    <source>
        <dbReference type="Pfam" id="PF13828"/>
    </source>
</evidence>
<dbReference type="AlphaFoldDB" id="A0A4R6VCP5"/>
<organism evidence="4 5">
    <name type="scientific">Actinomycetospora succinea</name>
    <dbReference type="NCBI Taxonomy" id="663603"/>
    <lineage>
        <taxon>Bacteria</taxon>
        <taxon>Bacillati</taxon>
        <taxon>Actinomycetota</taxon>
        <taxon>Actinomycetes</taxon>
        <taxon>Pseudonocardiales</taxon>
        <taxon>Pseudonocardiaceae</taxon>
        <taxon>Actinomycetospora</taxon>
    </lineage>
</organism>
<sequence length="250" mass="26209">MIDETRRLPTVPLAAGPPGPGCVAHTPEIGTSSYDPGVSSPWEPQRDSREGHDTPAPFVPPGGTPSSSSTPSPDAGQTTGQPSEPYSSDPYGPSPYALEPYADPYAADRAHQQQQPYAQPYPQDPYGSGQYAQPYAQPYAQDPYSAYPAASYTPYPQGPYTPASYSSYPTGPAVSGLAVAALVCGILGFFTAGVASIAAVICGHLAWRETSSGQNTGHGMTIAGLVLGYIPIVGWILFWLFFFVVGVSSL</sequence>
<feature type="transmembrane region" description="Helical" evidence="2">
    <location>
        <begin position="177"/>
        <end position="207"/>
    </location>
</feature>
<evidence type="ECO:0000313" key="4">
    <source>
        <dbReference type="EMBL" id="TDQ58321.1"/>
    </source>
</evidence>
<protein>
    <submittedName>
        <fullName evidence="4">Uncharacterized protein DUF4190</fullName>
    </submittedName>
</protein>
<proteinExistence type="predicted"/>
<dbReference type="Proteomes" id="UP000295705">
    <property type="component" value="Unassembled WGS sequence"/>
</dbReference>
<evidence type="ECO:0000256" key="1">
    <source>
        <dbReference type="SAM" id="MobiDB-lite"/>
    </source>
</evidence>
<dbReference type="Pfam" id="PF13828">
    <property type="entry name" value="DUF4190"/>
    <property type="match status" value="1"/>
</dbReference>
<keyword evidence="5" id="KW-1185">Reference proteome</keyword>
<feature type="compositionally biased region" description="Basic and acidic residues" evidence="1">
    <location>
        <begin position="44"/>
        <end position="53"/>
    </location>
</feature>
<keyword evidence="2" id="KW-0812">Transmembrane</keyword>
<feature type="region of interest" description="Disordered" evidence="1">
    <location>
        <begin position="1"/>
        <end position="134"/>
    </location>
</feature>